<evidence type="ECO:0000256" key="1">
    <source>
        <dbReference type="ARBA" id="ARBA00004240"/>
    </source>
</evidence>
<keyword evidence="13" id="KW-0812">Transmembrane</keyword>
<dbReference type="InterPro" id="IPR045130">
    <property type="entry name" value="OFUT2-like"/>
</dbReference>
<dbReference type="PANTHER" id="PTHR13398">
    <property type="entry name" value="GDP-FUCOSE PROTEIN O-FUCOSYLTRANSFERASE 2"/>
    <property type="match status" value="1"/>
</dbReference>
<comment type="pathway">
    <text evidence="2">Protein modification; protein glycosylation.</text>
</comment>
<comment type="catalytic activity">
    <reaction evidence="11">
        <text>L-threonyl-[protein] + GDP-beta-L-fucose = 3-O-(alpha-L-fucosyl)-L-threonyl-[protein] + GDP + H(+)</text>
        <dbReference type="Rhea" id="RHEA:70491"/>
        <dbReference type="Rhea" id="RHEA-COMP:11060"/>
        <dbReference type="Rhea" id="RHEA-COMP:17915"/>
        <dbReference type="ChEBI" id="CHEBI:15378"/>
        <dbReference type="ChEBI" id="CHEBI:30013"/>
        <dbReference type="ChEBI" id="CHEBI:57273"/>
        <dbReference type="ChEBI" id="CHEBI:58189"/>
        <dbReference type="ChEBI" id="CHEBI:189631"/>
        <dbReference type="EC" id="2.4.1.221"/>
    </reaction>
    <physiologicalReaction direction="left-to-right" evidence="11">
        <dbReference type="Rhea" id="RHEA:70492"/>
    </physiologicalReaction>
</comment>
<proteinExistence type="inferred from homology"/>
<evidence type="ECO:0000256" key="11">
    <source>
        <dbReference type="ARBA" id="ARBA00047273"/>
    </source>
</evidence>
<reference evidence="14 15" key="1">
    <citation type="journal article" date="2007" name="Science">
        <title>Sea anemone genome reveals ancestral eumetazoan gene repertoire and genomic organization.</title>
        <authorList>
            <person name="Putnam N.H."/>
            <person name="Srivastava M."/>
            <person name="Hellsten U."/>
            <person name="Dirks B."/>
            <person name="Chapman J."/>
            <person name="Salamov A."/>
            <person name="Terry A."/>
            <person name="Shapiro H."/>
            <person name="Lindquist E."/>
            <person name="Kapitonov V.V."/>
            <person name="Jurka J."/>
            <person name="Genikhovich G."/>
            <person name="Grigoriev I.V."/>
            <person name="Lucas S.M."/>
            <person name="Steele R.E."/>
            <person name="Finnerty J.R."/>
            <person name="Technau U."/>
            <person name="Martindale M.Q."/>
            <person name="Rokhsar D.S."/>
        </authorList>
    </citation>
    <scope>NUCLEOTIDE SEQUENCE [LARGE SCALE GENOMIC DNA]</scope>
    <source>
        <strain evidence="15">CH2 X CH6</strain>
    </source>
</reference>
<keyword evidence="13" id="KW-0472">Membrane</keyword>
<dbReference type="EMBL" id="DS469545">
    <property type="protein sequence ID" value="EDO44343.1"/>
    <property type="molecule type" value="Genomic_DNA"/>
</dbReference>
<name>A7RW34_NEMVE</name>
<evidence type="ECO:0000256" key="12">
    <source>
        <dbReference type="ARBA" id="ARBA00048647"/>
    </source>
</evidence>
<evidence type="ECO:0000256" key="9">
    <source>
        <dbReference type="ARBA" id="ARBA00026232"/>
    </source>
</evidence>
<evidence type="ECO:0000256" key="5">
    <source>
        <dbReference type="ARBA" id="ARBA00022824"/>
    </source>
</evidence>
<evidence type="ECO:0000313" key="15">
    <source>
        <dbReference type="Proteomes" id="UP000001593"/>
    </source>
</evidence>
<dbReference type="PANTHER" id="PTHR13398:SF0">
    <property type="entry name" value="GDP-FUCOSE PROTEIN O-FUCOSYLTRANSFERASE 2"/>
    <property type="match status" value="1"/>
</dbReference>
<dbReference type="Gene3D" id="3.40.50.11350">
    <property type="match status" value="1"/>
</dbReference>
<keyword evidence="6" id="KW-0294">Fucose metabolism</keyword>
<dbReference type="InterPro" id="IPR019378">
    <property type="entry name" value="GDP-Fuc_O-FucTrfase"/>
</dbReference>
<gene>
    <name evidence="14" type="ORF">NEMVEDRAFT_v1g203013</name>
</gene>
<accession>A7RW34</accession>
<keyword evidence="5" id="KW-0256">Endoplasmic reticulum</keyword>
<feature type="transmembrane region" description="Helical" evidence="13">
    <location>
        <begin position="56"/>
        <end position="75"/>
    </location>
</feature>
<keyword evidence="13" id="KW-1133">Transmembrane helix</keyword>
<evidence type="ECO:0000256" key="8">
    <source>
        <dbReference type="ARBA" id="ARBA00025803"/>
    </source>
</evidence>
<comment type="catalytic activity">
    <reaction evidence="12">
        <text>L-seryl-[protein] + GDP-beta-L-fucose = 3-O-(alpha-L-fucosyl)-L-seryl-[protein] + GDP + H(+)</text>
        <dbReference type="Rhea" id="RHEA:63644"/>
        <dbReference type="Rhea" id="RHEA-COMP:9863"/>
        <dbReference type="Rhea" id="RHEA-COMP:17914"/>
        <dbReference type="ChEBI" id="CHEBI:15378"/>
        <dbReference type="ChEBI" id="CHEBI:29999"/>
        <dbReference type="ChEBI" id="CHEBI:57273"/>
        <dbReference type="ChEBI" id="CHEBI:58189"/>
        <dbReference type="ChEBI" id="CHEBI:189632"/>
        <dbReference type="EC" id="2.4.1.221"/>
    </reaction>
    <physiologicalReaction direction="left-to-right" evidence="12">
        <dbReference type="Rhea" id="RHEA:63645"/>
    </physiologicalReaction>
</comment>
<dbReference type="Pfam" id="PF10250">
    <property type="entry name" value="O-FucT"/>
    <property type="match status" value="1"/>
</dbReference>
<protein>
    <recommendedName>
        <fullName evidence="9">GDP-fucose protein O-fucosyltransferase 2</fullName>
        <ecNumber evidence="3">2.4.1.221</ecNumber>
    </recommendedName>
    <alternativeName>
        <fullName evidence="10">Peptide-O-fucosyltransferase 2</fullName>
    </alternativeName>
</protein>
<dbReference type="GO" id="GO:0005783">
    <property type="term" value="C:endoplasmic reticulum"/>
    <property type="evidence" value="ECO:0007669"/>
    <property type="project" value="UniProtKB-SubCell"/>
</dbReference>
<evidence type="ECO:0000313" key="14">
    <source>
        <dbReference type="EMBL" id="EDO44343.1"/>
    </source>
</evidence>
<dbReference type="OrthoDB" id="1882547at2759"/>
<dbReference type="GO" id="GO:0006004">
    <property type="term" value="P:fucose metabolic process"/>
    <property type="evidence" value="ECO:0007669"/>
    <property type="project" value="UniProtKB-KW"/>
</dbReference>
<evidence type="ECO:0000256" key="6">
    <source>
        <dbReference type="ARBA" id="ARBA00023253"/>
    </source>
</evidence>
<comment type="similarity">
    <text evidence="8">Belongs to the glycosyltransferase 68 family.</text>
</comment>
<evidence type="ECO:0000256" key="4">
    <source>
        <dbReference type="ARBA" id="ARBA00022679"/>
    </source>
</evidence>
<dbReference type="CDD" id="cd11296">
    <property type="entry name" value="O-FucT_like"/>
    <property type="match status" value="1"/>
</dbReference>
<dbReference type="GO" id="GO:0046922">
    <property type="term" value="F:peptide-O-fucosyltransferase activity"/>
    <property type="evidence" value="ECO:0000318"/>
    <property type="project" value="GO_Central"/>
</dbReference>
<keyword evidence="7" id="KW-0119">Carbohydrate metabolism</keyword>
<evidence type="ECO:0000256" key="13">
    <source>
        <dbReference type="SAM" id="Phobius"/>
    </source>
</evidence>
<dbReference type="Proteomes" id="UP000001593">
    <property type="component" value="Unassembled WGS sequence"/>
</dbReference>
<evidence type="ECO:0000256" key="7">
    <source>
        <dbReference type="ARBA" id="ARBA00023277"/>
    </source>
</evidence>
<dbReference type="AlphaFoldDB" id="A7RW34"/>
<dbReference type="HOGENOM" id="CLU_554682_0_0_1"/>
<dbReference type="InParanoid" id="A7RW34"/>
<dbReference type="OMA" id="TEQLICA"/>
<evidence type="ECO:0000256" key="10">
    <source>
        <dbReference type="ARBA" id="ARBA00033083"/>
    </source>
</evidence>
<dbReference type="KEGG" id="nve:5516369"/>
<keyword evidence="4" id="KW-0808">Transferase</keyword>
<keyword evidence="15" id="KW-1185">Reference proteome</keyword>
<evidence type="ECO:0000256" key="3">
    <source>
        <dbReference type="ARBA" id="ARBA00012196"/>
    </source>
</evidence>
<dbReference type="EC" id="2.4.1.221" evidence="3"/>
<comment type="subcellular location">
    <subcellularLocation>
        <location evidence="1">Endoplasmic reticulum</location>
    </subcellularLocation>
</comment>
<organism evidence="14 15">
    <name type="scientific">Nematostella vectensis</name>
    <name type="common">Starlet sea anemone</name>
    <dbReference type="NCBI Taxonomy" id="45351"/>
    <lineage>
        <taxon>Eukaryota</taxon>
        <taxon>Metazoa</taxon>
        <taxon>Cnidaria</taxon>
        <taxon>Anthozoa</taxon>
        <taxon>Hexacorallia</taxon>
        <taxon>Actiniaria</taxon>
        <taxon>Edwardsiidae</taxon>
        <taxon>Nematostella</taxon>
    </lineage>
</organism>
<sequence>MDQQIRRPSSLPLRSSSRDLHYIPGNQLPTWMEIFPGVSYRRMLNLVRVYTNSRRLYKLAPCVLVCAGFILLMILRIPRESHFVRDRRCNKENEVTRNGRSVCGEGRALKYLSYQPPGGGWNNQRIAFENAVIIAKLLNRVLLVQPLAPHKEILRVRHNPPYPTGYGIYNAIAKENLLPLSKVIDLNRLSRLLTIKEVTTSHEEFVHSYQHMSWYRVCHNGLVGVWVDKLPPAHDRLSWEVLKEHAQEQIPAVELPKYRKSCKSDLERYERGNTTLPFWGILDELLERNEDIIYFEEGSMFFREMIFLDRNRVVDSHRWIINYVSFAPEIRRRVSANLKRLGHHFSCIHVRRTDHPSAQENTQKYWLNLLEKRQIKNKTSMLYVATDEPDINWFEPFAEAGFELLFSRDLIAPLGGGLRVTSHTRVFDQEILGFTEQLICANAEFFVGSYYSTFSMYINRLRKHKRWRGKLLHKPFFAVTWLDTSRALHKEG</sequence>
<evidence type="ECO:0000256" key="2">
    <source>
        <dbReference type="ARBA" id="ARBA00004922"/>
    </source>
</evidence>